<evidence type="ECO:0000256" key="1">
    <source>
        <dbReference type="ARBA" id="ARBA00004141"/>
    </source>
</evidence>
<reference evidence="9 10" key="1">
    <citation type="submission" date="2019-09" db="EMBL/GenBank/DDBJ databases">
        <authorList>
            <person name="Park J.-S."/>
            <person name="Choi H.-J."/>
        </authorList>
    </citation>
    <scope>NUCLEOTIDE SEQUENCE [LARGE SCALE GENOMIC DNA]</scope>
    <source>
        <strain evidence="9 10">176SS1-4</strain>
    </source>
</reference>
<feature type="transmembrane region" description="Helical" evidence="7">
    <location>
        <begin position="12"/>
        <end position="33"/>
    </location>
</feature>
<feature type="transmembrane region" description="Helical" evidence="7">
    <location>
        <begin position="151"/>
        <end position="173"/>
    </location>
</feature>
<dbReference type="GO" id="GO:0016020">
    <property type="term" value="C:membrane"/>
    <property type="evidence" value="ECO:0007669"/>
    <property type="project" value="UniProtKB-SubCell"/>
</dbReference>
<evidence type="ECO:0000256" key="2">
    <source>
        <dbReference type="ARBA" id="ARBA00009045"/>
    </source>
</evidence>
<feature type="transmembrane region" description="Helical" evidence="7">
    <location>
        <begin position="68"/>
        <end position="87"/>
    </location>
</feature>
<feature type="transmembrane region" description="Helical" evidence="7">
    <location>
        <begin position="99"/>
        <end position="118"/>
    </location>
</feature>
<comment type="similarity">
    <text evidence="2">Belongs to the peptidase S54 family.</text>
</comment>
<evidence type="ECO:0000313" key="9">
    <source>
        <dbReference type="EMBL" id="KAA9005735.1"/>
    </source>
</evidence>
<dbReference type="RefSeq" id="WP_150446642.1">
    <property type="nucleotide sequence ID" value="NZ_VYQE01000006.1"/>
</dbReference>
<feature type="transmembrane region" description="Helical" evidence="7">
    <location>
        <begin position="193"/>
        <end position="212"/>
    </location>
</feature>
<keyword evidence="3 7" id="KW-0812">Transmembrane</keyword>
<name>A0A5J5GC51_9RHOB</name>
<keyword evidence="5 7" id="KW-1133">Transmembrane helix</keyword>
<evidence type="ECO:0000256" key="4">
    <source>
        <dbReference type="ARBA" id="ARBA00022801"/>
    </source>
</evidence>
<keyword evidence="4" id="KW-0378">Hydrolase</keyword>
<dbReference type="PANTHER" id="PTHR43731:SF14">
    <property type="entry name" value="PRESENILIN-ASSOCIATED RHOMBOID-LIKE PROTEIN, MITOCHONDRIAL"/>
    <property type="match status" value="1"/>
</dbReference>
<dbReference type="EMBL" id="VYQE01000006">
    <property type="protein sequence ID" value="KAA9005735.1"/>
    <property type="molecule type" value="Genomic_DNA"/>
</dbReference>
<keyword evidence="6 7" id="KW-0472">Membrane</keyword>
<dbReference type="InterPro" id="IPR035952">
    <property type="entry name" value="Rhomboid-like_sf"/>
</dbReference>
<evidence type="ECO:0000259" key="8">
    <source>
        <dbReference type="Pfam" id="PF01694"/>
    </source>
</evidence>
<keyword evidence="10" id="KW-1185">Reference proteome</keyword>
<gene>
    <name evidence="9" type="ORF">F3S47_17715</name>
</gene>
<comment type="caution">
    <text evidence="9">The sequence shown here is derived from an EMBL/GenBank/DDBJ whole genome shotgun (WGS) entry which is preliminary data.</text>
</comment>
<feature type="transmembrane region" description="Helical" evidence="7">
    <location>
        <begin position="124"/>
        <end position="144"/>
    </location>
</feature>
<keyword evidence="9" id="KW-0645">Protease</keyword>
<dbReference type="GO" id="GO:0006508">
    <property type="term" value="P:proteolysis"/>
    <property type="evidence" value="ECO:0007669"/>
    <property type="project" value="UniProtKB-KW"/>
</dbReference>
<accession>A0A5J5GC51</accession>
<evidence type="ECO:0000256" key="3">
    <source>
        <dbReference type="ARBA" id="ARBA00022692"/>
    </source>
</evidence>
<dbReference type="FunFam" id="1.20.1540.10:FF:000027">
    <property type="entry name" value="Rhomboid family intramembrane serine protease"/>
    <property type="match status" value="1"/>
</dbReference>
<sequence length="256" mass="28074">MFPIRDHNPSQSTPVVVFALIAINVAVFLYDLVAVQSTAELSRFYARYALVPAFISQGEGLTGIVTHMFLHGGIMHLAGNMLFLWVFGDNLEDEMGHVGFLLFYLASGFAAGFAQYIGAPFSQVPMVGASGAIAGVMGGYLLLFPKAKIDVFIFLIIIIRIIPVPAWIMLLIWFGLQVINGVSADLYAGGTAYWAHAGGFVAGLALTVPLWLRLGAQAFWERSHGHPPHPEAQYSFKRTSVPTVQRRPRRRGPWGR</sequence>
<evidence type="ECO:0000256" key="6">
    <source>
        <dbReference type="ARBA" id="ARBA00023136"/>
    </source>
</evidence>
<dbReference type="PANTHER" id="PTHR43731">
    <property type="entry name" value="RHOMBOID PROTEASE"/>
    <property type="match status" value="1"/>
</dbReference>
<proteinExistence type="inferred from homology"/>
<dbReference type="SUPFAM" id="SSF144091">
    <property type="entry name" value="Rhomboid-like"/>
    <property type="match status" value="1"/>
</dbReference>
<evidence type="ECO:0000256" key="7">
    <source>
        <dbReference type="SAM" id="Phobius"/>
    </source>
</evidence>
<dbReference type="Gene3D" id="1.20.1540.10">
    <property type="entry name" value="Rhomboid-like"/>
    <property type="match status" value="1"/>
</dbReference>
<organism evidence="9 10">
    <name type="scientific">Histidinibacterium aquaticum</name>
    <dbReference type="NCBI Taxonomy" id="2613962"/>
    <lineage>
        <taxon>Bacteria</taxon>
        <taxon>Pseudomonadati</taxon>
        <taxon>Pseudomonadota</taxon>
        <taxon>Alphaproteobacteria</taxon>
        <taxon>Rhodobacterales</taxon>
        <taxon>Paracoccaceae</taxon>
        <taxon>Histidinibacterium</taxon>
    </lineage>
</organism>
<dbReference type="InterPro" id="IPR050925">
    <property type="entry name" value="Rhomboid_protease_S54"/>
</dbReference>
<dbReference type="AlphaFoldDB" id="A0A5J5GC51"/>
<feature type="domain" description="Peptidase S54 rhomboid" evidence="8">
    <location>
        <begin position="61"/>
        <end position="211"/>
    </location>
</feature>
<protein>
    <submittedName>
        <fullName evidence="9">Rhomboid family intramembrane serine protease</fullName>
    </submittedName>
</protein>
<evidence type="ECO:0000313" key="10">
    <source>
        <dbReference type="Proteomes" id="UP000326554"/>
    </source>
</evidence>
<dbReference type="InterPro" id="IPR022764">
    <property type="entry name" value="Peptidase_S54_rhomboid_dom"/>
</dbReference>
<evidence type="ECO:0000256" key="5">
    <source>
        <dbReference type="ARBA" id="ARBA00022989"/>
    </source>
</evidence>
<dbReference type="Proteomes" id="UP000326554">
    <property type="component" value="Unassembled WGS sequence"/>
</dbReference>
<dbReference type="GO" id="GO:0004252">
    <property type="term" value="F:serine-type endopeptidase activity"/>
    <property type="evidence" value="ECO:0007669"/>
    <property type="project" value="InterPro"/>
</dbReference>
<comment type="subcellular location">
    <subcellularLocation>
        <location evidence="1">Membrane</location>
        <topology evidence="1">Multi-pass membrane protein</topology>
    </subcellularLocation>
</comment>
<dbReference type="Pfam" id="PF01694">
    <property type="entry name" value="Rhomboid"/>
    <property type="match status" value="1"/>
</dbReference>